<dbReference type="Pfam" id="PF21294">
    <property type="entry name" value="Polysacc_lyase_14"/>
    <property type="match status" value="1"/>
</dbReference>
<protein>
    <recommendedName>
        <fullName evidence="1">Polysaccharide lyase 14 domain-containing protein</fullName>
    </recommendedName>
</protein>
<keyword evidence="3" id="KW-1185">Reference proteome</keyword>
<dbReference type="Gene3D" id="2.60.120.200">
    <property type="match status" value="1"/>
</dbReference>
<organism evidence="2 3">
    <name type="scientific">Rhodotorula mucilaginosa</name>
    <name type="common">Yeast</name>
    <name type="synonym">Rhodotorula rubra</name>
    <dbReference type="NCBI Taxonomy" id="5537"/>
    <lineage>
        <taxon>Eukaryota</taxon>
        <taxon>Fungi</taxon>
        <taxon>Dikarya</taxon>
        <taxon>Basidiomycota</taxon>
        <taxon>Pucciniomycotina</taxon>
        <taxon>Microbotryomycetes</taxon>
        <taxon>Sporidiobolales</taxon>
        <taxon>Sporidiobolaceae</taxon>
        <taxon>Rhodotorula</taxon>
    </lineage>
</organism>
<feature type="domain" description="Polysaccharide lyase 14" evidence="1">
    <location>
        <begin position="49"/>
        <end position="261"/>
    </location>
</feature>
<name>A0A9P6W461_RHOMI</name>
<dbReference type="AlphaFoldDB" id="A0A9P6W461"/>
<dbReference type="PANTHER" id="PTHR40124:SF1">
    <property type="entry name" value="DISAGGREGATASE RELATED REPEAT PROTEIN"/>
    <property type="match status" value="1"/>
</dbReference>
<gene>
    <name evidence="2" type="ORF">C6P46_003706</name>
</gene>
<dbReference type="OrthoDB" id="2395160at2759"/>
<dbReference type="Proteomes" id="UP000777482">
    <property type="component" value="Unassembled WGS sequence"/>
</dbReference>
<accession>A0A9P6W461</accession>
<sequence length="283" mass="30423">MSPAAVPTLPMPTAETKDAGAFIASDWHALKGTDQKDLSFVKNPLDSAGDIVLQMEYPKGSYSGSDSGGVGGLQLAVYGEGQNRAILSYEVGFNKGFDFVKGGKLPGLYGGDTNAHFMWRQDGQGEVYAYIPTYPKFCSESAGSKSVYCHSDGFGSELQPSSNPTRCRRADTESEWASSQHTSWGFCFQGQKVVILNSEPDLANGYLALYAGEKLAIELTDVVFRVNTTVTATAMMFSTFFGGSSADYAATADCWSYFRNFQFFSGDEASSDQGAVVKASYGD</sequence>
<dbReference type="EMBL" id="PUHQ01000030">
    <property type="protein sequence ID" value="KAG0662001.1"/>
    <property type="molecule type" value="Genomic_DNA"/>
</dbReference>
<dbReference type="InterPro" id="IPR048958">
    <property type="entry name" value="Polysacc_lyase_14"/>
</dbReference>
<proteinExistence type="predicted"/>
<evidence type="ECO:0000313" key="3">
    <source>
        <dbReference type="Proteomes" id="UP000777482"/>
    </source>
</evidence>
<evidence type="ECO:0000313" key="2">
    <source>
        <dbReference type="EMBL" id="KAG0662001.1"/>
    </source>
</evidence>
<reference evidence="2 3" key="1">
    <citation type="submission" date="2020-11" db="EMBL/GenBank/DDBJ databases">
        <title>Kefir isolates.</title>
        <authorList>
            <person name="Marcisauskas S."/>
            <person name="Kim Y."/>
            <person name="Blasche S."/>
        </authorList>
    </citation>
    <scope>NUCLEOTIDE SEQUENCE [LARGE SCALE GENOMIC DNA]</scope>
    <source>
        <strain evidence="2 3">KR</strain>
    </source>
</reference>
<evidence type="ECO:0000259" key="1">
    <source>
        <dbReference type="Pfam" id="PF21294"/>
    </source>
</evidence>
<dbReference type="PANTHER" id="PTHR40124">
    <property type="match status" value="1"/>
</dbReference>
<comment type="caution">
    <text evidence="2">The sequence shown here is derived from an EMBL/GenBank/DDBJ whole genome shotgun (WGS) entry which is preliminary data.</text>
</comment>